<dbReference type="EMBL" id="MCSW01000012">
    <property type="protein sequence ID" value="PMF35440.1"/>
    <property type="molecule type" value="Genomic_DNA"/>
</dbReference>
<sequence>MSNLTLEIEFIKKHSSGGCAFAGEFDVADFIVKNAPECKLPFKKIDDAFFNWHLDASLQHFEKVDGIWQGYVAFIDIEAPEPGTLITLTVSLTEEDNERQ</sequence>
<reference evidence="2" key="1">
    <citation type="submission" date="2016-07" db="EMBL/GenBank/DDBJ databases">
        <title>Nontailed viruses are major unrecognized killers of bacteria in the ocean.</title>
        <authorList>
            <person name="Kauffman K."/>
            <person name="Hussain F."/>
            <person name="Yang J."/>
            <person name="Arevalo P."/>
            <person name="Brown J."/>
            <person name="Cutler M."/>
            <person name="Kelly L."/>
            <person name="Polz M.F."/>
        </authorList>
    </citation>
    <scope>NUCLEOTIDE SEQUENCE [LARGE SCALE GENOMIC DNA]</scope>
    <source>
        <strain evidence="2">10N.286.54.F3</strain>
    </source>
</reference>
<comment type="caution">
    <text evidence="1">The sequence shown here is derived from an EMBL/GenBank/DDBJ whole genome shotgun (WGS) entry which is preliminary data.</text>
</comment>
<dbReference type="Proteomes" id="UP000235405">
    <property type="component" value="Unassembled WGS sequence"/>
</dbReference>
<dbReference type="RefSeq" id="WP_050613188.1">
    <property type="nucleotide sequence ID" value="NZ_MCSW01000012.1"/>
</dbReference>
<dbReference type="AlphaFoldDB" id="A0A2N7CKY8"/>
<protein>
    <submittedName>
        <fullName evidence="1">Uncharacterized protein</fullName>
    </submittedName>
</protein>
<accession>A0A2N7CKY8</accession>
<gene>
    <name evidence="1" type="ORF">BCV19_20815</name>
</gene>
<name>A0A2N7CKY8_VIBSP</name>
<proteinExistence type="predicted"/>
<evidence type="ECO:0000313" key="2">
    <source>
        <dbReference type="Proteomes" id="UP000235405"/>
    </source>
</evidence>
<evidence type="ECO:0000313" key="1">
    <source>
        <dbReference type="EMBL" id="PMF35440.1"/>
    </source>
</evidence>
<dbReference type="GeneID" id="77319216"/>
<organism evidence="1 2">
    <name type="scientific">Vibrio splendidus</name>
    <dbReference type="NCBI Taxonomy" id="29497"/>
    <lineage>
        <taxon>Bacteria</taxon>
        <taxon>Pseudomonadati</taxon>
        <taxon>Pseudomonadota</taxon>
        <taxon>Gammaproteobacteria</taxon>
        <taxon>Vibrionales</taxon>
        <taxon>Vibrionaceae</taxon>
        <taxon>Vibrio</taxon>
    </lineage>
</organism>